<organism evidence="2 3">
    <name type="scientific">Paraburkholderia aspalathi</name>
    <dbReference type="NCBI Taxonomy" id="1324617"/>
    <lineage>
        <taxon>Bacteria</taxon>
        <taxon>Pseudomonadati</taxon>
        <taxon>Pseudomonadota</taxon>
        <taxon>Betaproteobacteria</taxon>
        <taxon>Burkholderiales</taxon>
        <taxon>Burkholderiaceae</taxon>
        <taxon>Paraburkholderia</taxon>
    </lineage>
</organism>
<dbReference type="RefSeq" id="WP_200622140.1">
    <property type="nucleotide sequence ID" value="NZ_CAJNAU010000121.1"/>
</dbReference>
<name>A0ABM8T274_9BURK</name>
<evidence type="ECO:0000313" key="2">
    <source>
        <dbReference type="EMBL" id="CAE6851002.1"/>
    </source>
</evidence>
<gene>
    <name evidence="2" type="ORF">R69658_07154</name>
</gene>
<keyword evidence="3" id="KW-1185">Reference proteome</keyword>
<dbReference type="Proteomes" id="UP000674425">
    <property type="component" value="Unassembled WGS sequence"/>
</dbReference>
<comment type="caution">
    <text evidence="2">The sequence shown here is derived from an EMBL/GenBank/DDBJ whole genome shotgun (WGS) entry which is preliminary data.</text>
</comment>
<evidence type="ECO:0000313" key="3">
    <source>
        <dbReference type="Proteomes" id="UP000674425"/>
    </source>
</evidence>
<dbReference type="Pfam" id="PF20720">
    <property type="entry name" value="nSTAND3"/>
    <property type="match status" value="1"/>
</dbReference>
<reference evidence="2 3" key="1">
    <citation type="submission" date="2021-02" db="EMBL/GenBank/DDBJ databases">
        <authorList>
            <person name="Vanwijnsberghe S."/>
        </authorList>
    </citation>
    <scope>NUCLEOTIDE SEQUENCE [LARGE SCALE GENOMIC DNA]</scope>
    <source>
        <strain evidence="2 3">R-69658</strain>
    </source>
</reference>
<evidence type="ECO:0000259" key="1">
    <source>
        <dbReference type="Pfam" id="PF20720"/>
    </source>
</evidence>
<protein>
    <recommendedName>
        <fullName evidence="1">Novel STAND NTPase 3 domain-containing protein</fullName>
    </recommendedName>
</protein>
<dbReference type="InterPro" id="IPR049050">
    <property type="entry name" value="nSTAND3"/>
</dbReference>
<proteinExistence type="predicted"/>
<feature type="domain" description="Novel STAND NTPase 3" evidence="1">
    <location>
        <begin position="122"/>
        <end position="252"/>
    </location>
</feature>
<dbReference type="EMBL" id="CAJNAU010000121">
    <property type="protein sequence ID" value="CAE6851002.1"/>
    <property type="molecule type" value="Genomic_DNA"/>
</dbReference>
<sequence>MYSVSALVELAKTDLPASISWLNGNSTIKAVSGCAVTITIMVKAWSSIQKAILDWKAKKLASKISEQTHVASFSSTDIRDAITGYVWPDASAIDPADEADLRNVPVTGSLHDAVLKIIGAQRERLHLILLADSGMGKTTFCINFYAKYWKKRNVAIVPLGRADAVEQIHVIPSPQETILFLDAFDEDASAVRDKESRFTELMEAAKNFQHVIVTCRSQFFLLEIVRRIQFHQVVLHRRQSATGLSTLTPEQKELFDALNLPIPTIRSL</sequence>
<accession>A0ABM8T274</accession>